<proteinExistence type="inferred from homology"/>
<dbReference type="GO" id="GO:0009007">
    <property type="term" value="F:site-specific DNA-methyltransferase (adenine-specific) activity"/>
    <property type="evidence" value="ECO:0007669"/>
    <property type="project" value="UniProtKB-EC"/>
</dbReference>
<keyword evidence="8" id="KW-1185">Reference proteome</keyword>
<dbReference type="PRINTS" id="PR00505">
    <property type="entry name" value="D12N6MTFRASE"/>
</dbReference>
<evidence type="ECO:0000313" key="7">
    <source>
        <dbReference type="EMBL" id="TVM15076.1"/>
    </source>
</evidence>
<dbReference type="PANTHER" id="PTHR30481:SF4">
    <property type="entry name" value="SITE-SPECIFIC DNA-METHYLTRANSFERASE (ADENINE-SPECIFIC)"/>
    <property type="match status" value="1"/>
</dbReference>
<dbReference type="EMBL" id="QMIE01000019">
    <property type="protein sequence ID" value="TVM15076.1"/>
    <property type="molecule type" value="Genomic_DNA"/>
</dbReference>
<keyword evidence="4" id="KW-0808">Transferase</keyword>
<comment type="caution">
    <text evidence="7">The sequence shown here is derived from an EMBL/GenBank/DDBJ whole genome shotgun (WGS) entry which is preliminary data.</text>
</comment>
<dbReference type="InterPro" id="IPR012263">
    <property type="entry name" value="M_m6A_EcoRV"/>
</dbReference>
<comment type="catalytic activity">
    <reaction evidence="6">
        <text>a 2'-deoxyadenosine in DNA + S-adenosyl-L-methionine = an N(6)-methyl-2'-deoxyadenosine in DNA + S-adenosyl-L-homocysteine + H(+)</text>
        <dbReference type="Rhea" id="RHEA:15197"/>
        <dbReference type="Rhea" id="RHEA-COMP:12418"/>
        <dbReference type="Rhea" id="RHEA-COMP:12419"/>
        <dbReference type="ChEBI" id="CHEBI:15378"/>
        <dbReference type="ChEBI" id="CHEBI:57856"/>
        <dbReference type="ChEBI" id="CHEBI:59789"/>
        <dbReference type="ChEBI" id="CHEBI:90615"/>
        <dbReference type="ChEBI" id="CHEBI:90616"/>
        <dbReference type="EC" id="2.1.1.72"/>
    </reaction>
</comment>
<dbReference type="Gene3D" id="1.10.1020.10">
    <property type="entry name" value="Adenine-specific Methyltransferase, Domain 2"/>
    <property type="match status" value="1"/>
</dbReference>
<dbReference type="GO" id="GO:0006298">
    <property type="term" value="P:mismatch repair"/>
    <property type="evidence" value="ECO:0007669"/>
    <property type="project" value="TreeGrafter"/>
</dbReference>
<protein>
    <recommendedName>
        <fullName evidence="2">site-specific DNA-methyltransferase (adenine-specific)</fullName>
        <ecNumber evidence="2">2.1.1.72</ecNumber>
    </recommendedName>
</protein>
<dbReference type="GO" id="GO:0032259">
    <property type="term" value="P:methylation"/>
    <property type="evidence" value="ECO:0007669"/>
    <property type="project" value="UniProtKB-KW"/>
</dbReference>
<dbReference type="Pfam" id="PF02086">
    <property type="entry name" value="MethyltransfD12"/>
    <property type="match status" value="1"/>
</dbReference>
<evidence type="ECO:0000256" key="6">
    <source>
        <dbReference type="ARBA" id="ARBA00047942"/>
    </source>
</evidence>
<evidence type="ECO:0000256" key="4">
    <source>
        <dbReference type="ARBA" id="ARBA00022679"/>
    </source>
</evidence>
<dbReference type="InterPro" id="IPR012327">
    <property type="entry name" value="MeTrfase_D12"/>
</dbReference>
<dbReference type="GO" id="GO:1904047">
    <property type="term" value="F:S-adenosyl-L-methionine binding"/>
    <property type="evidence" value="ECO:0007669"/>
    <property type="project" value="TreeGrafter"/>
</dbReference>
<dbReference type="InterPro" id="IPR029063">
    <property type="entry name" value="SAM-dependent_MTases_sf"/>
</dbReference>
<dbReference type="PIRSF" id="PIRSF000398">
    <property type="entry name" value="M_m6A_EcoRV"/>
    <property type="match status" value="1"/>
</dbReference>
<name>A0A7M3MBG0_9BACT</name>
<gene>
    <name evidence="7" type="ORF">DPQ33_16445</name>
</gene>
<dbReference type="NCBIfam" id="TIGR00571">
    <property type="entry name" value="dam"/>
    <property type="match status" value="1"/>
</dbReference>
<dbReference type="Proteomes" id="UP000448292">
    <property type="component" value="Unassembled WGS sequence"/>
</dbReference>
<dbReference type="AlphaFoldDB" id="A0A7M3MBG0"/>
<dbReference type="GO" id="GO:0009307">
    <property type="term" value="P:DNA restriction-modification system"/>
    <property type="evidence" value="ECO:0007669"/>
    <property type="project" value="InterPro"/>
</dbReference>
<dbReference type="InterPro" id="IPR023095">
    <property type="entry name" value="Ade_MeTrfase_dom_2"/>
</dbReference>
<evidence type="ECO:0000256" key="3">
    <source>
        <dbReference type="ARBA" id="ARBA00022603"/>
    </source>
</evidence>
<dbReference type="Gene3D" id="3.40.50.150">
    <property type="entry name" value="Vaccinia Virus protein VP39"/>
    <property type="match status" value="1"/>
</dbReference>
<dbReference type="SUPFAM" id="SSF53335">
    <property type="entry name" value="S-adenosyl-L-methionine-dependent methyltransferases"/>
    <property type="match status" value="1"/>
</dbReference>
<evidence type="ECO:0000256" key="1">
    <source>
        <dbReference type="ARBA" id="ARBA00006594"/>
    </source>
</evidence>
<dbReference type="OrthoDB" id="9805629at2"/>
<evidence type="ECO:0000313" key="8">
    <source>
        <dbReference type="Proteomes" id="UP000448292"/>
    </source>
</evidence>
<comment type="similarity">
    <text evidence="1">Belongs to the N(4)/N(6)-methyltransferase family.</text>
</comment>
<organism evidence="7 8">
    <name type="scientific">Oceanidesulfovibrio indonesiensis</name>
    <dbReference type="NCBI Taxonomy" id="54767"/>
    <lineage>
        <taxon>Bacteria</taxon>
        <taxon>Pseudomonadati</taxon>
        <taxon>Thermodesulfobacteriota</taxon>
        <taxon>Desulfovibrionia</taxon>
        <taxon>Desulfovibrionales</taxon>
        <taxon>Desulfovibrionaceae</taxon>
        <taxon>Oceanidesulfovibrio</taxon>
    </lineage>
</organism>
<reference evidence="7 8" key="1">
    <citation type="submission" date="2018-06" db="EMBL/GenBank/DDBJ databases">
        <title>Complete genome of Desulfovibrio indonesiensis P37SLT.</title>
        <authorList>
            <person name="Crispim J.S."/>
            <person name="Vidigal P.M.P."/>
            <person name="Silva L.C.F."/>
            <person name="Laguardia C.N."/>
            <person name="Araujo L.C."/>
            <person name="Dias R.S."/>
            <person name="Sousa M.P."/>
            <person name="Paula S.O."/>
            <person name="Silva C."/>
        </authorList>
    </citation>
    <scope>NUCLEOTIDE SEQUENCE [LARGE SCALE GENOMIC DNA]</scope>
    <source>
        <strain evidence="7 8">P37SLT</strain>
    </source>
</reference>
<sequence length="255" mass="29228">MGGKSRLCKEIVSRFPDHTCYCEPFCGGAWTLFRKEPSKVEVLNDINEDVVNLFRVLQNHPEEFLRHFKYVLCSRAEFERETRLPAELLTDIQRAARFYYVQKMCFGGRITSPSFGASAMQPPRLNLLRMEEELSAAHLRLARVLVERLPFDEVIRKYDRPGTVFYVDPPYVGTENVYGKGLFSKDDHARLAEVLKSIQGRFILSQADTPLIRELYNGLPIEPVTVRYSCGKENGTKAKEVLVGNFDPCRSLVLN</sequence>
<dbReference type="GO" id="GO:0043565">
    <property type="term" value="F:sequence-specific DNA binding"/>
    <property type="evidence" value="ECO:0007669"/>
    <property type="project" value="TreeGrafter"/>
</dbReference>
<keyword evidence="5" id="KW-0949">S-adenosyl-L-methionine</keyword>
<keyword evidence="3 7" id="KW-0489">Methyltransferase</keyword>
<accession>A0A7M3MBG0</accession>
<evidence type="ECO:0000256" key="5">
    <source>
        <dbReference type="ARBA" id="ARBA00022691"/>
    </source>
</evidence>
<dbReference type="EC" id="2.1.1.72" evidence="2"/>
<dbReference type="PANTHER" id="PTHR30481">
    <property type="entry name" value="DNA ADENINE METHYLASE"/>
    <property type="match status" value="1"/>
</dbReference>
<evidence type="ECO:0000256" key="2">
    <source>
        <dbReference type="ARBA" id="ARBA00011900"/>
    </source>
</evidence>